<feature type="transmembrane region" description="Helical" evidence="1">
    <location>
        <begin position="72"/>
        <end position="95"/>
    </location>
</feature>
<feature type="transmembrane region" description="Helical" evidence="1">
    <location>
        <begin position="198"/>
        <end position="221"/>
    </location>
</feature>
<evidence type="ECO:0000256" key="1">
    <source>
        <dbReference type="SAM" id="Phobius"/>
    </source>
</evidence>
<evidence type="ECO:0000313" key="3">
    <source>
        <dbReference type="Proteomes" id="UP000187209"/>
    </source>
</evidence>
<evidence type="ECO:0000313" key="2">
    <source>
        <dbReference type="EMBL" id="OMJ71661.1"/>
    </source>
</evidence>
<keyword evidence="1" id="KW-1133">Transmembrane helix</keyword>
<proteinExistence type="predicted"/>
<keyword evidence="1" id="KW-0472">Membrane</keyword>
<protein>
    <submittedName>
        <fullName evidence="2">Uncharacterized protein</fullName>
    </submittedName>
</protein>
<dbReference type="Proteomes" id="UP000187209">
    <property type="component" value="Unassembled WGS sequence"/>
</dbReference>
<dbReference type="EMBL" id="MPUH01000968">
    <property type="protein sequence ID" value="OMJ71661.1"/>
    <property type="molecule type" value="Genomic_DNA"/>
</dbReference>
<name>A0A1R2B4E1_9CILI</name>
<organism evidence="2 3">
    <name type="scientific">Stentor coeruleus</name>
    <dbReference type="NCBI Taxonomy" id="5963"/>
    <lineage>
        <taxon>Eukaryota</taxon>
        <taxon>Sar</taxon>
        <taxon>Alveolata</taxon>
        <taxon>Ciliophora</taxon>
        <taxon>Postciliodesmatophora</taxon>
        <taxon>Heterotrichea</taxon>
        <taxon>Heterotrichida</taxon>
        <taxon>Stentoridae</taxon>
        <taxon>Stentor</taxon>
    </lineage>
</organism>
<sequence>MYENLTTGGKGYTESGDVRVRAKIEGKSLTLKKCRYARYNHVIKQYNKECNRIQDIYLNEIPSWWFMDLRKTWTICLSLLLCLIFSPIMLFFTICRLISLIKAKYVVEENISKISQDPFKNMIYHRDLQGRINEYFTLTNEKLMQTFYSFQYVDEIMAEITKRFEFRLSKGETITIMLYTKTFEDNWKNVLDNYSMSICLTCFMIGLCLVSLSVVVVVVLLI</sequence>
<gene>
    <name evidence="2" type="ORF">SteCoe_30057</name>
</gene>
<comment type="caution">
    <text evidence="2">The sequence shown here is derived from an EMBL/GenBank/DDBJ whole genome shotgun (WGS) entry which is preliminary data.</text>
</comment>
<accession>A0A1R2B4E1</accession>
<keyword evidence="1" id="KW-0812">Transmembrane</keyword>
<reference evidence="2 3" key="1">
    <citation type="submission" date="2016-11" db="EMBL/GenBank/DDBJ databases">
        <title>The macronuclear genome of Stentor coeruleus: a giant cell with tiny introns.</title>
        <authorList>
            <person name="Slabodnick M."/>
            <person name="Ruby J.G."/>
            <person name="Reiff S.B."/>
            <person name="Swart E.C."/>
            <person name="Gosai S."/>
            <person name="Prabakaran S."/>
            <person name="Witkowska E."/>
            <person name="Larue G.E."/>
            <person name="Fisher S."/>
            <person name="Freeman R.M."/>
            <person name="Gunawardena J."/>
            <person name="Chu W."/>
            <person name="Stover N.A."/>
            <person name="Gregory B.D."/>
            <person name="Nowacki M."/>
            <person name="Derisi J."/>
            <person name="Roy S.W."/>
            <person name="Marshall W.F."/>
            <person name="Sood P."/>
        </authorList>
    </citation>
    <scope>NUCLEOTIDE SEQUENCE [LARGE SCALE GENOMIC DNA]</scope>
    <source>
        <strain evidence="2">WM001</strain>
    </source>
</reference>
<keyword evidence="3" id="KW-1185">Reference proteome</keyword>
<dbReference type="AlphaFoldDB" id="A0A1R2B4E1"/>